<evidence type="ECO:0000313" key="10">
    <source>
        <dbReference type="Proteomes" id="UP000078348"/>
    </source>
</evidence>
<keyword evidence="3 6" id="KW-0694">RNA-binding</keyword>
<evidence type="ECO:0000313" key="9">
    <source>
        <dbReference type="EMBL" id="OAO14988.1"/>
    </source>
</evidence>
<organism evidence="9 10">
    <name type="scientific">Blastocystis sp. subtype 1 (strain ATCC 50177 / NandII)</name>
    <dbReference type="NCBI Taxonomy" id="478820"/>
    <lineage>
        <taxon>Eukaryota</taxon>
        <taxon>Sar</taxon>
        <taxon>Stramenopiles</taxon>
        <taxon>Bigyra</taxon>
        <taxon>Opalozoa</taxon>
        <taxon>Opalinata</taxon>
        <taxon>Blastocystidae</taxon>
        <taxon>Blastocystis</taxon>
    </lineage>
</organism>
<dbReference type="Proteomes" id="UP000078348">
    <property type="component" value="Unassembled WGS sequence"/>
</dbReference>
<sequence length="168" mass="19695">MDNTRPPQGSDSLISIRIQGLTNEVQKEDLNKMFEGYGKIGDVYIPRNIRDGGNRGFGFVRFFNEDDAREALKEDGHELLGAAITVTMADARPPRRECSERYDDDYHRRRSYSRGRSSDRHRHHSRSRSRSRSRSHHHRDRSYSRSRHSTSHRDSRSRRHDSRSASRS</sequence>
<evidence type="ECO:0000259" key="8">
    <source>
        <dbReference type="PROSITE" id="PS50102"/>
    </source>
</evidence>
<dbReference type="InterPro" id="IPR035979">
    <property type="entry name" value="RBD_domain_sf"/>
</dbReference>
<dbReference type="GO" id="GO:0006397">
    <property type="term" value="P:mRNA processing"/>
    <property type="evidence" value="ECO:0007669"/>
    <property type="project" value="UniProtKB-KW"/>
</dbReference>
<dbReference type="EMBL" id="LXWW01000191">
    <property type="protein sequence ID" value="OAO14988.1"/>
    <property type="molecule type" value="Genomic_DNA"/>
</dbReference>
<evidence type="ECO:0000256" key="4">
    <source>
        <dbReference type="ARBA" id="ARBA00023187"/>
    </source>
</evidence>
<dbReference type="PROSITE" id="PS50102">
    <property type="entry name" value="RRM"/>
    <property type="match status" value="1"/>
</dbReference>
<dbReference type="Gene3D" id="3.30.70.330">
    <property type="match status" value="1"/>
</dbReference>
<keyword evidence="10" id="KW-1185">Reference proteome</keyword>
<evidence type="ECO:0000256" key="5">
    <source>
        <dbReference type="ARBA" id="ARBA00023242"/>
    </source>
</evidence>
<dbReference type="OrthoDB" id="439808at2759"/>
<reference evidence="9 10" key="1">
    <citation type="submission" date="2016-05" db="EMBL/GenBank/DDBJ databases">
        <title>Nuclear genome of Blastocystis sp. subtype 1 NandII.</title>
        <authorList>
            <person name="Gentekaki E."/>
            <person name="Curtis B."/>
            <person name="Stairs C."/>
            <person name="Eme L."/>
            <person name="Herman E."/>
            <person name="Klimes V."/>
            <person name="Arias M.C."/>
            <person name="Elias M."/>
            <person name="Hilliou F."/>
            <person name="Klute M."/>
            <person name="Malik S.-B."/>
            <person name="Pightling A."/>
            <person name="Rachubinski R."/>
            <person name="Salas D."/>
            <person name="Schlacht A."/>
            <person name="Suga H."/>
            <person name="Archibald J."/>
            <person name="Ball S.G."/>
            <person name="Clark G."/>
            <person name="Dacks J."/>
            <person name="Van Der Giezen M."/>
            <person name="Tsaousis A."/>
            <person name="Roger A."/>
        </authorList>
    </citation>
    <scope>NUCLEOTIDE SEQUENCE [LARGE SCALE GENOMIC DNA]</scope>
    <source>
        <strain evidence="10">ATCC 50177 / NandII</strain>
    </source>
</reference>
<keyword evidence="4" id="KW-0508">mRNA splicing</keyword>
<dbReference type="PANTHER" id="PTHR48028:SF4">
    <property type="entry name" value="SC35-LIKE SPLICING FACTOR"/>
    <property type="match status" value="1"/>
</dbReference>
<evidence type="ECO:0000256" key="2">
    <source>
        <dbReference type="ARBA" id="ARBA00022664"/>
    </source>
</evidence>
<proteinExistence type="predicted"/>
<dbReference type="SMART" id="SM00360">
    <property type="entry name" value="RRM"/>
    <property type="match status" value="1"/>
</dbReference>
<keyword evidence="5" id="KW-0539">Nucleus</keyword>
<dbReference type="SUPFAM" id="SSF54928">
    <property type="entry name" value="RNA-binding domain, RBD"/>
    <property type="match status" value="1"/>
</dbReference>
<evidence type="ECO:0000256" key="6">
    <source>
        <dbReference type="PROSITE-ProRule" id="PRU00176"/>
    </source>
</evidence>
<feature type="region of interest" description="Disordered" evidence="7">
    <location>
        <begin position="89"/>
        <end position="168"/>
    </location>
</feature>
<protein>
    <submittedName>
        <fullName evidence="9">Serine/arginine-rich splicing factor 2</fullName>
    </submittedName>
</protein>
<name>A0A196SDA0_BLAHN</name>
<feature type="compositionally biased region" description="Basic residues" evidence="7">
    <location>
        <begin position="108"/>
        <end position="161"/>
    </location>
</feature>
<dbReference type="STRING" id="478820.A0A196SDA0"/>
<dbReference type="AlphaFoldDB" id="A0A196SDA0"/>
<dbReference type="PANTHER" id="PTHR48028">
    <property type="entry name" value="GLYCINE-RICH RNA-BINDING PROTEIN RZ1A"/>
    <property type="match status" value="1"/>
</dbReference>
<comment type="subcellular location">
    <subcellularLocation>
        <location evidence="1">Nucleus</location>
    </subcellularLocation>
</comment>
<dbReference type="InterPro" id="IPR000504">
    <property type="entry name" value="RRM_dom"/>
</dbReference>
<dbReference type="InterPro" id="IPR012677">
    <property type="entry name" value="Nucleotide-bd_a/b_plait_sf"/>
</dbReference>
<keyword evidence="2" id="KW-0507">mRNA processing</keyword>
<dbReference type="InterPro" id="IPR051106">
    <property type="entry name" value="RNA-bind/splicing_reg"/>
</dbReference>
<comment type="caution">
    <text evidence="9">The sequence shown here is derived from an EMBL/GenBank/DDBJ whole genome shotgun (WGS) entry which is preliminary data.</text>
</comment>
<gene>
    <name evidence="9" type="ORF">AV274_3335</name>
</gene>
<evidence type="ECO:0000256" key="7">
    <source>
        <dbReference type="SAM" id="MobiDB-lite"/>
    </source>
</evidence>
<feature type="compositionally biased region" description="Basic and acidic residues" evidence="7">
    <location>
        <begin position="92"/>
        <end position="107"/>
    </location>
</feature>
<feature type="domain" description="RRM" evidence="8">
    <location>
        <begin position="14"/>
        <end position="91"/>
    </location>
</feature>
<accession>A0A196SDA0</accession>
<dbReference type="GO" id="GO:0005634">
    <property type="term" value="C:nucleus"/>
    <property type="evidence" value="ECO:0007669"/>
    <property type="project" value="UniProtKB-SubCell"/>
</dbReference>
<dbReference type="Pfam" id="PF00076">
    <property type="entry name" value="RRM_1"/>
    <property type="match status" value="1"/>
</dbReference>
<evidence type="ECO:0000256" key="1">
    <source>
        <dbReference type="ARBA" id="ARBA00004123"/>
    </source>
</evidence>
<evidence type="ECO:0000256" key="3">
    <source>
        <dbReference type="ARBA" id="ARBA00022884"/>
    </source>
</evidence>
<dbReference type="GO" id="GO:0008380">
    <property type="term" value="P:RNA splicing"/>
    <property type="evidence" value="ECO:0007669"/>
    <property type="project" value="UniProtKB-KW"/>
</dbReference>
<dbReference type="GO" id="GO:0003723">
    <property type="term" value="F:RNA binding"/>
    <property type="evidence" value="ECO:0007669"/>
    <property type="project" value="UniProtKB-UniRule"/>
</dbReference>